<sequence>MGPLGAWCGLEWLLGLYFLSYIPFTLLVDLQAVLRNLRQWFLRSSKTPCYRTPPVWFKSFLFWELVFQLPFFPIATYWRGDHGAVSCWTQYQENAQNPYFQQYLKHTSSNTHDQDTGRRPIKPSPSKGTGTNRPIT</sequence>
<evidence type="ECO:0000256" key="3">
    <source>
        <dbReference type="ARBA" id="ARBA00022989"/>
    </source>
</evidence>
<dbReference type="GO" id="GO:0016020">
    <property type="term" value="C:membrane"/>
    <property type="evidence" value="ECO:0007669"/>
    <property type="project" value="UniProtKB-SubCell"/>
</dbReference>
<dbReference type="GO" id="GO:0005783">
    <property type="term" value="C:endoplasmic reticulum"/>
    <property type="evidence" value="ECO:0007669"/>
    <property type="project" value="TreeGrafter"/>
</dbReference>
<feature type="region of interest" description="Disordered" evidence="6">
    <location>
        <begin position="109"/>
        <end position="136"/>
    </location>
</feature>
<feature type="transmembrane region" description="Helical" evidence="7">
    <location>
        <begin position="12"/>
        <end position="34"/>
    </location>
</feature>
<organism evidence="9">
    <name type="scientific">Balaenoptera musculus</name>
    <name type="common">Blue whale</name>
    <dbReference type="NCBI Taxonomy" id="9771"/>
    <lineage>
        <taxon>Eukaryota</taxon>
        <taxon>Metazoa</taxon>
        <taxon>Chordata</taxon>
        <taxon>Craniata</taxon>
        <taxon>Vertebrata</taxon>
        <taxon>Euteleostomi</taxon>
        <taxon>Mammalia</taxon>
        <taxon>Eutheria</taxon>
        <taxon>Laurasiatheria</taxon>
        <taxon>Artiodactyla</taxon>
        <taxon>Whippomorpha</taxon>
        <taxon>Cetacea</taxon>
        <taxon>Mysticeti</taxon>
        <taxon>Balaenopteridae</taxon>
        <taxon>Balaenoptera</taxon>
    </lineage>
</organism>
<name>A0A8C0CY76_BALMU</name>
<keyword evidence="3 5" id="KW-1133">Transmembrane helix</keyword>
<keyword evidence="2 5" id="KW-0812">Transmembrane</keyword>
<evidence type="ECO:0000256" key="2">
    <source>
        <dbReference type="ARBA" id="ARBA00022692"/>
    </source>
</evidence>
<feature type="domain" description="EXPERA" evidence="8">
    <location>
        <begin position="10"/>
        <end position="136"/>
    </location>
</feature>
<evidence type="ECO:0000256" key="4">
    <source>
        <dbReference type="ARBA" id="ARBA00023136"/>
    </source>
</evidence>
<evidence type="ECO:0000256" key="5">
    <source>
        <dbReference type="PROSITE-ProRule" id="PRU01087"/>
    </source>
</evidence>
<dbReference type="InterPro" id="IPR033118">
    <property type="entry name" value="EXPERA"/>
</dbReference>
<dbReference type="PANTHER" id="PTHR31204:SF1">
    <property type="entry name" value="SIGMA INTRACELLULAR RECEPTOR 2"/>
    <property type="match status" value="1"/>
</dbReference>
<feature type="compositionally biased region" description="Polar residues" evidence="6">
    <location>
        <begin position="126"/>
        <end position="136"/>
    </location>
</feature>
<protein>
    <recommendedName>
        <fullName evidence="8">EXPERA domain-containing protein</fullName>
    </recommendedName>
</protein>
<evidence type="ECO:0000256" key="7">
    <source>
        <dbReference type="SAM" id="Phobius"/>
    </source>
</evidence>
<evidence type="ECO:0000256" key="1">
    <source>
        <dbReference type="ARBA" id="ARBA00004141"/>
    </source>
</evidence>
<dbReference type="InterPro" id="IPR051987">
    <property type="entry name" value="Sigma-2_receptor-like"/>
</dbReference>
<evidence type="ECO:0000313" key="9">
    <source>
        <dbReference type="Ensembl" id="ENSBMSP00010012107.1"/>
    </source>
</evidence>
<evidence type="ECO:0000256" key="6">
    <source>
        <dbReference type="SAM" id="MobiDB-lite"/>
    </source>
</evidence>
<dbReference type="Ensembl" id="ENSBMST00010013470.1">
    <property type="protein sequence ID" value="ENSBMSP00010012107.1"/>
    <property type="gene ID" value="ENSBMSG00010008887.1"/>
</dbReference>
<evidence type="ECO:0000259" key="8">
    <source>
        <dbReference type="PROSITE" id="PS51751"/>
    </source>
</evidence>
<dbReference type="PROSITE" id="PS51751">
    <property type="entry name" value="EXPERA"/>
    <property type="match status" value="1"/>
</dbReference>
<comment type="subcellular location">
    <subcellularLocation>
        <location evidence="1">Membrane</location>
        <topology evidence="1">Multi-pass membrane protein</topology>
    </subcellularLocation>
</comment>
<keyword evidence="4 5" id="KW-0472">Membrane</keyword>
<dbReference type="AlphaFoldDB" id="A0A8C0CY76"/>
<proteinExistence type="predicted"/>
<reference evidence="9" key="1">
    <citation type="submission" date="2023-09" db="UniProtKB">
        <authorList>
            <consortium name="Ensembl"/>
        </authorList>
    </citation>
    <scope>IDENTIFICATION</scope>
</reference>
<accession>A0A8C0CY76</accession>
<dbReference type="PANTHER" id="PTHR31204">
    <property type="entry name" value="SIGMA INTRACELLULAR RECEPTOR 2"/>
    <property type="match status" value="1"/>
</dbReference>